<dbReference type="Ensembl" id="ENSCCRT00015042841.1">
    <property type="protein sequence ID" value="ENSCCRP00015041435.1"/>
    <property type="gene ID" value="ENSCCRG00015017233.1"/>
</dbReference>
<evidence type="ECO:0000313" key="14">
    <source>
        <dbReference type="Proteomes" id="UP000694700"/>
    </source>
</evidence>
<comment type="catalytic activity">
    <reaction evidence="6">
        <text>a 1,3-diacyl-sn-glycerol + H2O = a 1-acyl-sn-glycerol + a fatty acid + H(+)</text>
        <dbReference type="Rhea" id="RHEA:38503"/>
        <dbReference type="ChEBI" id="CHEBI:15377"/>
        <dbReference type="ChEBI" id="CHEBI:15378"/>
        <dbReference type="ChEBI" id="CHEBI:28868"/>
        <dbReference type="ChEBI" id="CHEBI:64683"/>
        <dbReference type="ChEBI" id="CHEBI:77272"/>
    </reaction>
</comment>
<comment type="catalytic activity">
    <reaction evidence="5">
        <text>a 1,2-diacyl-sn-glycerol + H2O = a 2-acylglycerol + a fatty acid + H(+)</text>
        <dbReference type="Rhea" id="RHEA:33275"/>
        <dbReference type="ChEBI" id="CHEBI:15377"/>
        <dbReference type="ChEBI" id="CHEBI:15378"/>
        <dbReference type="ChEBI" id="CHEBI:17389"/>
        <dbReference type="ChEBI" id="CHEBI:17815"/>
        <dbReference type="ChEBI" id="CHEBI:28868"/>
        <dbReference type="EC" id="3.1.1.116"/>
    </reaction>
</comment>
<evidence type="ECO:0000256" key="11">
    <source>
        <dbReference type="ARBA" id="ARBA00048919"/>
    </source>
</evidence>
<evidence type="ECO:0000259" key="12">
    <source>
        <dbReference type="Pfam" id="PF00561"/>
    </source>
</evidence>
<comment type="catalytic activity">
    <reaction evidence="11">
        <text>1-octadecanoyl-2-(5Z,8Z,11Z,14Z-eicosatetraenoyl)-sn-glycerol + H2O = 2-(5Z,8Z,11Z,14Z-eicosatetraenoyl)-glycerol + octadecanoate + H(+)</text>
        <dbReference type="Rhea" id="RHEA:38507"/>
        <dbReference type="ChEBI" id="CHEBI:15377"/>
        <dbReference type="ChEBI" id="CHEBI:15378"/>
        <dbReference type="ChEBI" id="CHEBI:25629"/>
        <dbReference type="ChEBI" id="CHEBI:52392"/>
        <dbReference type="ChEBI" id="CHEBI:75728"/>
    </reaction>
</comment>
<evidence type="ECO:0000256" key="10">
    <source>
        <dbReference type="ARBA" id="ARBA00048513"/>
    </source>
</evidence>
<dbReference type="AlphaFoldDB" id="A0A8C1YZ75"/>
<evidence type="ECO:0000256" key="2">
    <source>
        <dbReference type="ARBA" id="ARBA00022801"/>
    </source>
</evidence>
<comment type="catalytic activity">
    <reaction evidence="9">
        <text>1,2-didecanoylglycerol + H2O = decanoylglycerol + decanoate + H(+)</text>
        <dbReference type="Rhea" id="RHEA:48596"/>
        <dbReference type="ChEBI" id="CHEBI:11152"/>
        <dbReference type="ChEBI" id="CHEBI:15377"/>
        <dbReference type="ChEBI" id="CHEBI:15378"/>
        <dbReference type="ChEBI" id="CHEBI:27689"/>
        <dbReference type="ChEBI" id="CHEBI:90605"/>
    </reaction>
</comment>
<dbReference type="PANTHER" id="PTHR46118">
    <property type="entry name" value="PROTEIN ABHD11"/>
    <property type="match status" value="1"/>
</dbReference>
<dbReference type="Pfam" id="PF00561">
    <property type="entry name" value="Abhydrolase_1"/>
    <property type="match status" value="1"/>
</dbReference>
<name>A0A8C1YZ75_CYPCA</name>
<proteinExistence type="inferred from homology"/>
<evidence type="ECO:0000256" key="5">
    <source>
        <dbReference type="ARBA" id="ARBA00043667"/>
    </source>
</evidence>
<dbReference type="Proteomes" id="UP000694700">
    <property type="component" value="Unplaced"/>
</dbReference>
<dbReference type="SUPFAM" id="SSF53474">
    <property type="entry name" value="alpha/beta-Hydrolases"/>
    <property type="match status" value="1"/>
</dbReference>
<comment type="catalytic activity">
    <reaction evidence="10">
        <text>1-octadecanoyl-2-(9Z-octadecenoyl)-sn-glycerol + H2O = 2-(9Z-octadecenoyl)-glycerol + octadecanoate + H(+)</text>
        <dbReference type="Rhea" id="RHEA:77103"/>
        <dbReference type="ChEBI" id="CHEBI:15377"/>
        <dbReference type="ChEBI" id="CHEBI:15378"/>
        <dbReference type="ChEBI" id="CHEBI:25629"/>
        <dbReference type="ChEBI" id="CHEBI:73990"/>
        <dbReference type="ChEBI" id="CHEBI:75468"/>
    </reaction>
</comment>
<dbReference type="GO" id="GO:0005739">
    <property type="term" value="C:mitochondrion"/>
    <property type="evidence" value="ECO:0007669"/>
    <property type="project" value="TreeGrafter"/>
</dbReference>
<evidence type="ECO:0000256" key="7">
    <source>
        <dbReference type="ARBA" id="ARBA00044064"/>
    </source>
</evidence>
<evidence type="ECO:0000256" key="6">
    <source>
        <dbReference type="ARBA" id="ARBA00043742"/>
    </source>
</evidence>
<evidence type="ECO:0000256" key="8">
    <source>
        <dbReference type="ARBA" id="ARBA00048283"/>
    </source>
</evidence>
<comment type="similarity">
    <text evidence="1">Belongs to the AB hydrolase superfamily.</text>
</comment>
<dbReference type="InterPro" id="IPR000073">
    <property type="entry name" value="AB_hydrolase_1"/>
</dbReference>
<dbReference type="FunFam" id="3.40.50.1820:FF:000039">
    <property type="entry name" value="Esterase ybfF"/>
    <property type="match status" value="1"/>
</dbReference>
<feature type="domain" description="AB hydrolase-1" evidence="12">
    <location>
        <begin position="64"/>
        <end position="299"/>
    </location>
</feature>
<dbReference type="Gene3D" id="3.40.50.1820">
    <property type="entry name" value="alpha/beta hydrolase"/>
    <property type="match status" value="1"/>
</dbReference>
<dbReference type="EC" id="3.1.1.116" evidence="3"/>
<dbReference type="PRINTS" id="PR00111">
    <property type="entry name" value="ABHYDROLASE"/>
</dbReference>
<keyword evidence="2" id="KW-0378">Hydrolase</keyword>
<evidence type="ECO:0000256" key="3">
    <source>
        <dbReference type="ARBA" id="ARBA00026104"/>
    </source>
</evidence>
<evidence type="ECO:0000313" key="13">
    <source>
        <dbReference type="Ensembl" id="ENSCCRP00015041435.1"/>
    </source>
</evidence>
<evidence type="ECO:0000256" key="4">
    <source>
        <dbReference type="ARBA" id="ARBA00042703"/>
    </source>
</evidence>
<organism evidence="13 14">
    <name type="scientific">Cyprinus carpio</name>
    <name type="common">Common carp</name>
    <dbReference type="NCBI Taxonomy" id="7962"/>
    <lineage>
        <taxon>Eukaryota</taxon>
        <taxon>Metazoa</taxon>
        <taxon>Chordata</taxon>
        <taxon>Craniata</taxon>
        <taxon>Vertebrata</taxon>
        <taxon>Euteleostomi</taxon>
        <taxon>Actinopterygii</taxon>
        <taxon>Neopterygii</taxon>
        <taxon>Teleostei</taxon>
        <taxon>Ostariophysi</taxon>
        <taxon>Cypriniformes</taxon>
        <taxon>Cyprinidae</taxon>
        <taxon>Cyprininae</taxon>
        <taxon>Cyprinus</taxon>
    </lineage>
</organism>
<dbReference type="InterPro" id="IPR029058">
    <property type="entry name" value="AB_hydrolase_fold"/>
</dbReference>
<reference evidence="13" key="1">
    <citation type="submission" date="2025-08" db="UniProtKB">
        <authorList>
            <consortium name="Ensembl"/>
        </authorList>
    </citation>
    <scope>IDENTIFICATION</scope>
</reference>
<evidence type="ECO:0000256" key="9">
    <source>
        <dbReference type="ARBA" id="ARBA00048504"/>
    </source>
</evidence>
<sequence length="312" mass="34484">MSNFAMSALCRILTRGVYCGPSSCLSVTGLRDFCSRVSRLDRASSDSPVNLTYDVFDGKGDSTPLVFLHGLFGSKSNFHSIAKSLVQRTGRKVLTVDARNHGKSPHSPVLTYEAMTHDLTHLFGQLHIGKCVLIGHSMGGKVAMTTALSQPSLVERLVVVDISPSPTSAHSSFCAYIQAMKEVKIASNIPRSTARRLAEDQLRKIVKERSVRQFLLTNLEEQNGHYGWRVNLEAISNHLEDIMGFPDFNNTYEGPTLFLGGSSSAYISSEDYPEIQRLFPCADIQYIPDASHWIHADKPLDFISSVITFLQS</sequence>
<evidence type="ECO:0000256" key="1">
    <source>
        <dbReference type="ARBA" id="ARBA00008645"/>
    </source>
</evidence>
<dbReference type="PANTHER" id="PTHR46118:SF4">
    <property type="entry name" value="PROTEIN ABHD11"/>
    <property type="match status" value="1"/>
</dbReference>
<accession>A0A8C1YZ75</accession>
<protein>
    <recommendedName>
        <fullName evidence="7">sn-1-specific diacylglycerol lipase ABHD11</fullName>
        <ecNumber evidence="3">3.1.1.116</ecNumber>
    </recommendedName>
    <alternativeName>
        <fullName evidence="4">Alpha/beta hydrolase domain-containing protein 11</fullName>
    </alternativeName>
</protein>
<comment type="catalytic activity">
    <reaction evidence="8">
        <text>1-octadecanoyl-2-(4Z,7Z,10Z,13Z,16Z,19Z-docosahexaenoyl)-sn-glycerol + H2O = 2-(4Z,7Z,10Z,13Z,16Z,19Z-docosahexaenoyl)-glycerol + octadecanoate + H(+)</text>
        <dbReference type="Rhea" id="RHEA:77107"/>
        <dbReference type="ChEBI" id="CHEBI:15377"/>
        <dbReference type="ChEBI" id="CHEBI:15378"/>
        <dbReference type="ChEBI" id="CHEBI:25629"/>
        <dbReference type="ChEBI" id="CHEBI:77129"/>
        <dbReference type="ChEBI" id="CHEBI:186738"/>
    </reaction>
</comment>
<dbReference type="GO" id="GO:0052689">
    <property type="term" value="F:carboxylic ester hydrolase activity"/>
    <property type="evidence" value="ECO:0007669"/>
    <property type="project" value="TreeGrafter"/>
</dbReference>